<organism evidence="2 3">
    <name type="scientific">Nocardioides marmoriginsengisoli</name>
    <dbReference type="NCBI Taxonomy" id="661483"/>
    <lineage>
        <taxon>Bacteria</taxon>
        <taxon>Bacillati</taxon>
        <taxon>Actinomycetota</taxon>
        <taxon>Actinomycetes</taxon>
        <taxon>Propionibacteriales</taxon>
        <taxon>Nocardioidaceae</taxon>
        <taxon>Nocardioides</taxon>
    </lineage>
</organism>
<sequence>MSTTHEATTPGPEPTKDELQNLFPGAIIPPTRQTKHRELLEQINAHHNGGAQVAHDHATRVPGCFRCDLSADEVTYADVLAADAMDRAAPSSTTPAALTEAERIELAVILGGCTFTENVNDYSMCRCGLPALGHDEAVAQIVVRDHPEMLAFLERILAARALVSEPDGLAERVE</sequence>
<dbReference type="Proteomes" id="UP000267128">
    <property type="component" value="Unassembled WGS sequence"/>
</dbReference>
<dbReference type="RefSeq" id="WP_148046208.1">
    <property type="nucleotide sequence ID" value="NZ_RJSE01000008.1"/>
</dbReference>
<dbReference type="AlphaFoldDB" id="A0A3N0CD71"/>
<comment type="caution">
    <text evidence="2">The sequence shown here is derived from an EMBL/GenBank/DDBJ whole genome shotgun (WGS) entry which is preliminary data.</text>
</comment>
<keyword evidence="3" id="KW-1185">Reference proteome</keyword>
<dbReference type="EMBL" id="RJSE01000008">
    <property type="protein sequence ID" value="RNL60996.1"/>
    <property type="molecule type" value="Genomic_DNA"/>
</dbReference>
<accession>A0A3N0CD71</accession>
<reference evidence="2 3" key="1">
    <citation type="submission" date="2018-11" db="EMBL/GenBank/DDBJ databases">
        <authorList>
            <person name="Li F."/>
        </authorList>
    </citation>
    <scope>NUCLEOTIDE SEQUENCE [LARGE SCALE GENOMIC DNA]</scope>
    <source>
        <strain evidence="2 3">Gsoil 097</strain>
    </source>
</reference>
<feature type="non-terminal residue" evidence="2">
    <location>
        <position position="174"/>
    </location>
</feature>
<proteinExistence type="predicted"/>
<gene>
    <name evidence="2" type="ORF">EFK50_16545</name>
</gene>
<feature type="region of interest" description="Disordered" evidence="1">
    <location>
        <begin position="1"/>
        <end position="20"/>
    </location>
</feature>
<protein>
    <submittedName>
        <fullName evidence="2">Uncharacterized protein</fullName>
    </submittedName>
</protein>
<name>A0A3N0CD71_9ACTN</name>
<evidence type="ECO:0000256" key="1">
    <source>
        <dbReference type="SAM" id="MobiDB-lite"/>
    </source>
</evidence>
<evidence type="ECO:0000313" key="2">
    <source>
        <dbReference type="EMBL" id="RNL60996.1"/>
    </source>
</evidence>
<evidence type="ECO:0000313" key="3">
    <source>
        <dbReference type="Proteomes" id="UP000267128"/>
    </source>
</evidence>